<keyword evidence="1" id="KW-1134">Transmembrane beta strand</keyword>
<dbReference type="GO" id="GO:0009279">
    <property type="term" value="C:cell outer membrane"/>
    <property type="evidence" value="ECO:0007669"/>
    <property type="project" value="UniProtKB-SubCell"/>
</dbReference>
<comment type="caution">
    <text evidence="4">The sequence shown here is derived from an EMBL/GenBank/DDBJ whole genome shotgun (WGS) entry which is preliminary data.</text>
</comment>
<dbReference type="InterPro" id="IPR012910">
    <property type="entry name" value="Plug_dom"/>
</dbReference>
<evidence type="ECO:0000256" key="2">
    <source>
        <dbReference type="SAM" id="SignalP"/>
    </source>
</evidence>
<keyword evidence="1" id="KW-0813">Transport</keyword>
<feature type="chain" id="PRO_5043464714" evidence="2">
    <location>
        <begin position="18"/>
        <end position="1156"/>
    </location>
</feature>
<dbReference type="InterPro" id="IPR023997">
    <property type="entry name" value="TonB-dep_OMP_SusC/RagA_CS"/>
</dbReference>
<accession>A0AAW5CGD5</accession>
<comment type="subcellular location">
    <subcellularLocation>
        <location evidence="1">Cell outer membrane</location>
        <topology evidence="1">Multi-pass membrane protein</topology>
    </subcellularLocation>
</comment>
<feature type="signal peptide" evidence="2">
    <location>
        <begin position="1"/>
        <end position="17"/>
    </location>
</feature>
<keyword evidence="1" id="KW-0472">Membrane</keyword>
<dbReference type="NCBIfam" id="TIGR04057">
    <property type="entry name" value="SusC_RagA_signa"/>
    <property type="match status" value="1"/>
</dbReference>
<evidence type="ECO:0000313" key="4">
    <source>
        <dbReference type="EMBL" id="MCG4961197.1"/>
    </source>
</evidence>
<dbReference type="Pfam" id="PF07715">
    <property type="entry name" value="Plug"/>
    <property type="match status" value="1"/>
</dbReference>
<feature type="domain" description="TonB-dependent receptor plug" evidence="3">
    <location>
        <begin position="202"/>
        <end position="328"/>
    </location>
</feature>
<keyword evidence="1" id="KW-0812">Transmembrane</keyword>
<dbReference type="AlphaFoldDB" id="A0AAW5CGD5"/>
<name>A0AAW5CGD5_9BACT</name>
<evidence type="ECO:0000259" key="3">
    <source>
        <dbReference type="Pfam" id="PF07715"/>
    </source>
</evidence>
<dbReference type="Pfam" id="PF13715">
    <property type="entry name" value="CarbopepD_reg_2"/>
    <property type="match status" value="1"/>
</dbReference>
<dbReference type="Proteomes" id="UP001199750">
    <property type="component" value="Unassembled WGS sequence"/>
</dbReference>
<dbReference type="PROSITE" id="PS52016">
    <property type="entry name" value="TONB_DEPENDENT_REC_3"/>
    <property type="match status" value="1"/>
</dbReference>
<keyword evidence="2" id="KW-0732">Signal</keyword>
<gene>
    <name evidence="4" type="ORF">L0P03_15265</name>
</gene>
<protein>
    <submittedName>
        <fullName evidence="4">SusC/RagA family TonB-linked outer membrane protein</fullName>
    </submittedName>
</protein>
<dbReference type="NCBIfam" id="TIGR04056">
    <property type="entry name" value="OMP_RagA_SusC"/>
    <property type="match status" value="1"/>
</dbReference>
<organism evidence="4 5">
    <name type="scientific">Odoribacter splanchnicus</name>
    <dbReference type="NCBI Taxonomy" id="28118"/>
    <lineage>
        <taxon>Bacteria</taxon>
        <taxon>Pseudomonadati</taxon>
        <taxon>Bacteroidota</taxon>
        <taxon>Bacteroidia</taxon>
        <taxon>Bacteroidales</taxon>
        <taxon>Odoribacteraceae</taxon>
        <taxon>Odoribacter</taxon>
    </lineage>
</organism>
<keyword evidence="1" id="KW-0998">Cell outer membrane</keyword>
<dbReference type="InterPro" id="IPR039426">
    <property type="entry name" value="TonB-dep_rcpt-like"/>
</dbReference>
<comment type="similarity">
    <text evidence="1">Belongs to the TonB-dependent receptor family.</text>
</comment>
<dbReference type="RefSeq" id="WP_217773956.1">
    <property type="nucleotide sequence ID" value="NZ_JAHONW010000009.1"/>
</dbReference>
<dbReference type="EMBL" id="JAKNDN010000032">
    <property type="protein sequence ID" value="MCG4961197.1"/>
    <property type="molecule type" value="Genomic_DNA"/>
</dbReference>
<sequence>MRNLLLVILISASSVWASDSYSQNTQLKLSATEGTIESIFNQISKQSRLEFFYNTNILNAKEKVSLSIKQGTLDEILKEILGERYSYTIKDRYILITKNKTESAEQNEVVVVKGVVRDMKGNVLPGVSVVLKGTTIGVSTDANGEFSLKIPAQENINLVFSFIGMKNKEITWNGQALLKVDMEEDVAEMEEVVVTGYQEIKKTRMTGAVEVVTAKDIANKGFTSIEDVLKGTLAGVTTMSITGRPGAQAQIRIRGINSLTGNTDPIWIIDGMPLQGDLPEVGLGASDLQNTVLTSGIGNLSPDDIESITILKDAAATAIYGSRAANGVIVVKTKRGIVGQSYINVQASYSFDEAPKSKLEMMNTQEKVAFETGLYNDFPHVSIDGRIFSLLRDADMGKIAPADAQAELERLSKINTNWYDEIFKLAHTQNYIVSLSGGSEKTQYYFSMNYMNQGGVMPNNEYSKFGASLKLTHDFNKHLRIYGDIYANIRDDRTTASIVDPLEYATFANPYERPYDENGNYEYDRSYYADLSKVKEGYMYDFNVLKDLNENTSKTHYISNQVNLKLEYRILEELMFSTSGTFSNTSSHSRSALNPGSFSSKYNSWIKSIYPEREITDNLNNGSLDENTSRNMSYTWRNQLEYARNFKEEHFVTAVVGQEMSDSKSRSFGYYSPEYDPMYGLIGFPDLSGILASKLSMTNLMSTSEEQDRSVSFFLTGSYSYKDRYVLSGSYRWDGVDIIGKDNRFTPLWNVSFKYNLHNEEFMKRFAWIDVLSIRGSYGFTGSIDHNAYPFTILKYGSSSYRYNGDKIPSRITPGNPSIKWQRKEDRSIGLDFSLLRNRINGTVNYYNNETRDLLDRKKIAVSSGRKEVKANVASLNNKGWEVSLSTVNINYKTFRWSTSFNIAVNKNRVTDTYYQAVDELSSISRNNSSQAYFVKGQPTEAWYGYKFAGVDPATGHTLAYIDAKDSGNPMGHLIADGRYVIDMDSEFSTKAVSFLGEAYPPISGGFGTQFNLGRFSLSAQFSFMAGHKIKSFESSHGVQLSAAKYNQLAQELYRWRKVGDITNIPAYTVNSNASSNYFFSSQVESGNYLKCNNISLGYNMDPEICKKLCLTRMRINFNIQNVFTSTKYRGLDPENMGAFGYPSARSYVLSLNIGI</sequence>
<evidence type="ECO:0000313" key="5">
    <source>
        <dbReference type="Proteomes" id="UP001199750"/>
    </source>
</evidence>
<reference evidence="4" key="1">
    <citation type="submission" date="2022-01" db="EMBL/GenBank/DDBJ databases">
        <title>Collection of gut derived symbiotic bacterial strains cultured from healthy donors.</title>
        <authorList>
            <person name="Lin H."/>
            <person name="Kohout C."/>
            <person name="Waligurski E."/>
            <person name="Pamer E.G."/>
        </authorList>
    </citation>
    <scope>NUCLEOTIDE SEQUENCE</scope>
    <source>
        <strain evidence="4">DFI.1.149</strain>
    </source>
</reference>
<evidence type="ECO:0000256" key="1">
    <source>
        <dbReference type="PROSITE-ProRule" id="PRU01360"/>
    </source>
</evidence>
<proteinExistence type="inferred from homology"/>
<dbReference type="InterPro" id="IPR023996">
    <property type="entry name" value="TonB-dep_OMP_SusC/RagA"/>
</dbReference>